<dbReference type="Proteomes" id="UP000676336">
    <property type="component" value="Unassembled WGS sequence"/>
</dbReference>
<dbReference type="Gene3D" id="1.10.238.10">
    <property type="entry name" value="EF-hand"/>
    <property type="match status" value="1"/>
</dbReference>
<sequence length="108" mass="12483">MAPKGKDPKKTTQFPSTNHDEILAVFNRYARHEHLGQRYMTPAEFLQDYLGYLKGDNIDPTTLNILGSLVDLNKNYRITIDEFTNFESLLVASDSLYRLAFQLFDRHG</sequence>
<dbReference type="SUPFAM" id="SSF47473">
    <property type="entry name" value="EF-hand"/>
    <property type="match status" value="1"/>
</dbReference>
<gene>
    <name evidence="1" type="ORF">SMN809_LOCUS66201</name>
</gene>
<organism evidence="1 2">
    <name type="scientific">Rotaria magnacalcarata</name>
    <dbReference type="NCBI Taxonomy" id="392030"/>
    <lineage>
        <taxon>Eukaryota</taxon>
        <taxon>Metazoa</taxon>
        <taxon>Spiralia</taxon>
        <taxon>Gnathifera</taxon>
        <taxon>Rotifera</taxon>
        <taxon>Eurotatoria</taxon>
        <taxon>Bdelloidea</taxon>
        <taxon>Philodinida</taxon>
        <taxon>Philodinidae</taxon>
        <taxon>Rotaria</taxon>
    </lineage>
</organism>
<protein>
    <submittedName>
        <fullName evidence="1">Uncharacterized protein</fullName>
    </submittedName>
</protein>
<dbReference type="InterPro" id="IPR011992">
    <property type="entry name" value="EF-hand-dom_pair"/>
</dbReference>
<accession>A0A8S3GWN9</accession>
<reference evidence="1" key="1">
    <citation type="submission" date="2021-02" db="EMBL/GenBank/DDBJ databases">
        <authorList>
            <person name="Nowell W R."/>
        </authorList>
    </citation>
    <scope>NUCLEOTIDE SEQUENCE</scope>
</reference>
<comment type="caution">
    <text evidence="1">The sequence shown here is derived from an EMBL/GenBank/DDBJ whole genome shotgun (WGS) entry which is preliminary data.</text>
</comment>
<evidence type="ECO:0000313" key="2">
    <source>
        <dbReference type="Proteomes" id="UP000676336"/>
    </source>
</evidence>
<dbReference type="EMBL" id="CAJOBI010312870">
    <property type="protein sequence ID" value="CAF5172506.1"/>
    <property type="molecule type" value="Genomic_DNA"/>
</dbReference>
<dbReference type="AlphaFoldDB" id="A0A8S3GWN9"/>
<evidence type="ECO:0000313" key="1">
    <source>
        <dbReference type="EMBL" id="CAF5172506.1"/>
    </source>
</evidence>
<name>A0A8S3GWN9_9BILA</name>
<feature type="non-terminal residue" evidence="1">
    <location>
        <position position="108"/>
    </location>
</feature>
<proteinExistence type="predicted"/>